<proteinExistence type="predicted"/>
<dbReference type="Proteomes" id="UP001501475">
    <property type="component" value="Unassembled WGS sequence"/>
</dbReference>
<evidence type="ECO:0000313" key="1">
    <source>
        <dbReference type="EMBL" id="GAA1774282.1"/>
    </source>
</evidence>
<gene>
    <name evidence="1" type="ORF">GCM10009810_34130</name>
</gene>
<dbReference type="EMBL" id="BAAAPN010000101">
    <property type="protein sequence ID" value="GAA1774282.1"/>
    <property type="molecule type" value="Genomic_DNA"/>
</dbReference>
<sequence length="150" mass="15920">MNVHMHAMKNPYLEPVTPSTRLQTGDLVFFPYGADGPIVSTVMLLSTALSAALGCPPGELVAGGKNLKLMVIARALVAKVSAVELISAGMDVVALRDGMIAAHQCNWLRTARDEHYFYNGECSRCVNDDCTVLEDATALACALLIEAAAP</sequence>
<accession>A0ABP4X9S2</accession>
<comment type="caution">
    <text evidence="1">The sequence shown here is derived from an EMBL/GenBank/DDBJ whole genome shotgun (WGS) entry which is preliminary data.</text>
</comment>
<evidence type="ECO:0000313" key="2">
    <source>
        <dbReference type="Proteomes" id="UP001501475"/>
    </source>
</evidence>
<organism evidence="1 2">
    <name type="scientific">Nostocoides vanveenii</name>
    <dbReference type="NCBI Taxonomy" id="330835"/>
    <lineage>
        <taxon>Bacteria</taxon>
        <taxon>Bacillati</taxon>
        <taxon>Actinomycetota</taxon>
        <taxon>Actinomycetes</taxon>
        <taxon>Micrococcales</taxon>
        <taxon>Intrasporangiaceae</taxon>
        <taxon>Nostocoides</taxon>
    </lineage>
</organism>
<name>A0ABP4X9S2_9MICO</name>
<protein>
    <submittedName>
        <fullName evidence="1">Uncharacterized protein</fullName>
    </submittedName>
</protein>
<reference evidence="2" key="1">
    <citation type="journal article" date="2019" name="Int. J. Syst. Evol. Microbiol.">
        <title>The Global Catalogue of Microorganisms (GCM) 10K type strain sequencing project: providing services to taxonomists for standard genome sequencing and annotation.</title>
        <authorList>
            <consortium name="The Broad Institute Genomics Platform"/>
            <consortium name="The Broad Institute Genome Sequencing Center for Infectious Disease"/>
            <person name="Wu L."/>
            <person name="Ma J."/>
        </authorList>
    </citation>
    <scope>NUCLEOTIDE SEQUENCE [LARGE SCALE GENOMIC DNA]</scope>
    <source>
        <strain evidence="2">JCM 15591</strain>
    </source>
</reference>
<keyword evidence="2" id="KW-1185">Reference proteome</keyword>